<proteinExistence type="predicted"/>
<evidence type="ECO:0000256" key="1">
    <source>
        <dbReference type="ARBA" id="ARBA00004123"/>
    </source>
</evidence>
<dbReference type="Pfam" id="PF00752">
    <property type="entry name" value="XPG_N"/>
    <property type="match status" value="1"/>
</dbReference>
<reference evidence="14 15" key="1">
    <citation type="journal article" date="2021" name="Genome Biol.">
        <title>AFLAP: assembly-free linkage analysis pipeline using k-mers from genome sequencing data.</title>
        <authorList>
            <person name="Fletcher K."/>
            <person name="Zhang L."/>
            <person name="Gil J."/>
            <person name="Han R."/>
            <person name="Cavanaugh K."/>
            <person name="Michelmore R."/>
        </authorList>
    </citation>
    <scope>NUCLEOTIDE SEQUENCE [LARGE SCALE GENOMIC DNA]</scope>
    <source>
        <strain evidence="14 15">SF5</strain>
    </source>
</reference>
<evidence type="ECO:0000256" key="2">
    <source>
        <dbReference type="ARBA" id="ARBA00022553"/>
    </source>
</evidence>
<dbReference type="PANTHER" id="PTHR11081">
    <property type="entry name" value="FLAP ENDONUCLEASE FAMILY MEMBER"/>
    <property type="match status" value="1"/>
</dbReference>
<evidence type="ECO:0000256" key="9">
    <source>
        <dbReference type="ARBA" id="ARBA00023128"/>
    </source>
</evidence>
<feature type="domain" description="XPG-I" evidence="13">
    <location>
        <begin position="79"/>
        <end position="147"/>
    </location>
</feature>
<evidence type="ECO:0000259" key="13">
    <source>
        <dbReference type="SMART" id="SM00484"/>
    </source>
</evidence>
<dbReference type="Pfam" id="PF00867">
    <property type="entry name" value="XPG_I"/>
    <property type="match status" value="1"/>
</dbReference>
<dbReference type="InterPro" id="IPR006084">
    <property type="entry name" value="XPG/Rad2"/>
</dbReference>
<keyword evidence="10" id="KW-0234">DNA repair</keyword>
<dbReference type="PRINTS" id="PR00853">
    <property type="entry name" value="XPGRADSUPER"/>
</dbReference>
<evidence type="ECO:0000256" key="10">
    <source>
        <dbReference type="ARBA" id="ARBA00023204"/>
    </source>
</evidence>
<dbReference type="SUPFAM" id="SSF47807">
    <property type="entry name" value="5' to 3' exonuclease, C-terminal subdomain"/>
    <property type="match status" value="1"/>
</dbReference>
<dbReference type="CDD" id="cd09857">
    <property type="entry name" value="PIN_EXO1"/>
    <property type="match status" value="1"/>
</dbReference>
<keyword evidence="8" id="KW-0238">DNA-binding</keyword>
<dbReference type="PANTHER" id="PTHR11081:SF65">
    <property type="entry name" value="DNA DAMAGE-INDUCIBLE PROTEIN DIN7-RELATED"/>
    <property type="match status" value="1"/>
</dbReference>
<evidence type="ECO:0000256" key="11">
    <source>
        <dbReference type="ARBA" id="ARBA00023242"/>
    </source>
</evidence>
<feature type="repeat" description="TPR" evidence="12">
    <location>
        <begin position="37"/>
        <end position="70"/>
    </location>
</feature>
<gene>
    <name evidence="14" type="ORF">CCR75_008693</name>
</gene>
<dbReference type="GO" id="GO:0004527">
    <property type="term" value="F:exonuclease activity"/>
    <property type="evidence" value="ECO:0007669"/>
    <property type="project" value="UniProtKB-KW"/>
</dbReference>
<name>A0A976IKD4_BRELC</name>
<dbReference type="Gene3D" id="1.10.150.20">
    <property type="entry name" value="5' to 3' exonuclease, C-terminal subdomain"/>
    <property type="match status" value="1"/>
</dbReference>
<dbReference type="SUPFAM" id="SSF88723">
    <property type="entry name" value="PIN domain-like"/>
    <property type="match status" value="1"/>
</dbReference>
<dbReference type="PROSITE" id="PS50005">
    <property type="entry name" value="TPR"/>
    <property type="match status" value="1"/>
</dbReference>
<dbReference type="Gene3D" id="3.40.50.1010">
    <property type="entry name" value="5'-nuclease"/>
    <property type="match status" value="1"/>
</dbReference>
<keyword evidence="4" id="KW-0255">Endonuclease</keyword>
<keyword evidence="11" id="KW-0539">Nucleus</keyword>
<dbReference type="GO" id="GO:0003677">
    <property type="term" value="F:DNA binding"/>
    <property type="evidence" value="ECO:0007669"/>
    <property type="project" value="UniProtKB-KW"/>
</dbReference>
<keyword evidence="15" id="KW-1185">Reference proteome</keyword>
<dbReference type="OrthoDB" id="26491at2759"/>
<keyword evidence="9" id="KW-0496">Mitochondrion</keyword>
<dbReference type="InterPro" id="IPR029060">
    <property type="entry name" value="PIN-like_dom_sf"/>
</dbReference>
<accession>A0A976IKD4</accession>
<comment type="subcellular location">
    <subcellularLocation>
        <location evidence="1">Nucleus</location>
    </subcellularLocation>
</comment>
<keyword evidence="7" id="KW-0269">Exonuclease</keyword>
<dbReference type="InterPro" id="IPR036279">
    <property type="entry name" value="5-3_exonuclease_C_sf"/>
</dbReference>
<evidence type="ECO:0000256" key="12">
    <source>
        <dbReference type="PROSITE-ProRule" id="PRU00339"/>
    </source>
</evidence>
<dbReference type="GO" id="GO:0046872">
    <property type="term" value="F:metal ion binding"/>
    <property type="evidence" value="ECO:0007669"/>
    <property type="project" value="InterPro"/>
</dbReference>
<keyword evidence="3" id="KW-0540">Nuclease</keyword>
<dbReference type="EMBL" id="SHOA02000001">
    <property type="protein sequence ID" value="TDH73378.1"/>
    <property type="molecule type" value="Genomic_DNA"/>
</dbReference>
<dbReference type="AlphaFoldDB" id="A0A976IKD4"/>
<keyword evidence="5" id="KW-0227">DNA damage</keyword>
<evidence type="ECO:0000313" key="14">
    <source>
        <dbReference type="EMBL" id="TDH73378.1"/>
    </source>
</evidence>
<dbReference type="SMART" id="SM00484">
    <property type="entry name" value="XPGI"/>
    <property type="match status" value="1"/>
</dbReference>
<dbReference type="GeneID" id="94352414"/>
<dbReference type="GO" id="GO:0006281">
    <property type="term" value="P:DNA repair"/>
    <property type="evidence" value="ECO:0007669"/>
    <property type="project" value="UniProtKB-KW"/>
</dbReference>
<dbReference type="GO" id="GO:0017108">
    <property type="term" value="F:5'-flap endonuclease activity"/>
    <property type="evidence" value="ECO:0007669"/>
    <property type="project" value="TreeGrafter"/>
</dbReference>
<dbReference type="GO" id="GO:0005634">
    <property type="term" value="C:nucleus"/>
    <property type="evidence" value="ECO:0007669"/>
    <property type="project" value="UniProtKB-SubCell"/>
</dbReference>
<dbReference type="Proteomes" id="UP000294530">
    <property type="component" value="Unassembled WGS sequence"/>
</dbReference>
<evidence type="ECO:0000256" key="4">
    <source>
        <dbReference type="ARBA" id="ARBA00022759"/>
    </source>
</evidence>
<keyword evidence="2" id="KW-0597">Phosphoprotein</keyword>
<evidence type="ECO:0000256" key="7">
    <source>
        <dbReference type="ARBA" id="ARBA00022839"/>
    </source>
</evidence>
<evidence type="ECO:0000256" key="3">
    <source>
        <dbReference type="ARBA" id="ARBA00022722"/>
    </source>
</evidence>
<dbReference type="InterPro" id="IPR006085">
    <property type="entry name" value="XPG_DNA_repair_N"/>
</dbReference>
<dbReference type="RefSeq" id="XP_067822876.1">
    <property type="nucleotide sequence ID" value="XM_067966743.1"/>
</dbReference>
<comment type="caution">
    <text evidence="14">The sequence shown here is derived from an EMBL/GenBank/DDBJ whole genome shotgun (WGS) entry which is preliminary data.</text>
</comment>
<evidence type="ECO:0000256" key="5">
    <source>
        <dbReference type="ARBA" id="ARBA00022763"/>
    </source>
</evidence>
<evidence type="ECO:0000256" key="8">
    <source>
        <dbReference type="ARBA" id="ARBA00023125"/>
    </source>
</evidence>
<evidence type="ECO:0000313" key="15">
    <source>
        <dbReference type="Proteomes" id="UP000294530"/>
    </source>
</evidence>
<dbReference type="FunFam" id="3.40.50.1010:FF:000111">
    <property type="entry name" value="Exonuclease 1"/>
    <property type="match status" value="1"/>
</dbReference>
<evidence type="ECO:0000256" key="6">
    <source>
        <dbReference type="ARBA" id="ARBA00022801"/>
    </source>
</evidence>
<protein>
    <recommendedName>
        <fullName evidence="13">XPG-I domain-containing protein</fullName>
    </recommendedName>
</protein>
<keyword evidence="12" id="KW-0802">TPR repeat</keyword>
<keyword evidence="6" id="KW-0378">Hydrolase</keyword>
<organism evidence="14 15">
    <name type="scientific">Bremia lactucae</name>
    <name type="common">Lettuce downy mildew</name>
    <dbReference type="NCBI Taxonomy" id="4779"/>
    <lineage>
        <taxon>Eukaryota</taxon>
        <taxon>Sar</taxon>
        <taxon>Stramenopiles</taxon>
        <taxon>Oomycota</taxon>
        <taxon>Peronosporomycetes</taxon>
        <taxon>Peronosporales</taxon>
        <taxon>Peronosporaceae</taxon>
        <taxon>Bremia</taxon>
    </lineage>
</organism>
<sequence length="632" mass="70639">MDRISALLHNGIAPYVVFDGGPLPMKNKIETERRRTRQKYRELGIQHYKNKRYSEARKCFARAVDVSPYMAHQVIQQLKARKVAYVVAPYEADAQLAYLVKNGIADGVISEDSDCLPFGCQTVLFKMDRDNVAQEIKMANFKKNKGLSFHMFTDQMVGFRCEMKIFWHRTSTNRCDYLPSIAGFGLKKAYNAMKQHGSFAKVSELKLTKTWLMFDLTFAQIIRALRLGGKVRIPATYENDFGKAVLTFQHQRVYCPMTKKVVPLTPIPTYLLEADPAMDFLGPMLSSDIAIAIANGDMDPITMISFHASISRHSSFQLNTVKPSMQSACAPTAALILRKAPSSFFHASESAAAENLTASQKGPQSVSSKLPNSLAGKRLSKAPTTINYSQTTNSDFAVKPTASPLVASRFFGDKQLISPPNEHTKKTLPRFLDSSTFQSQEPCNVDVAQNVSFNPLNEKTRIITSDDYKENQSPNSREATTSAAQVVKATAFSRMMSASSTLWNQKVKKRKLAAVRSGNLFNAPLPSQTGQLASRINSEAYQQTRIYRKRSNLGVELSKDKVCSLKRIDKIEDSIAARETERCLDTKTAITTLELRTDQKATIKQNSKEAARVTASVASFDRFRFNRKNVCK</sequence>
<dbReference type="InterPro" id="IPR044752">
    <property type="entry name" value="PIN-like_EXO1"/>
</dbReference>
<dbReference type="KEGG" id="blac:94352414"/>
<dbReference type="InterPro" id="IPR019734">
    <property type="entry name" value="TPR_rpt"/>
</dbReference>
<dbReference type="InterPro" id="IPR006086">
    <property type="entry name" value="XPG-I_dom"/>
</dbReference>